<proteinExistence type="inferred from homology"/>
<dbReference type="GO" id="GO:0030964">
    <property type="term" value="C:NADH dehydrogenase complex"/>
    <property type="evidence" value="ECO:0007669"/>
    <property type="project" value="TreeGrafter"/>
</dbReference>
<keyword evidence="4 9" id="KW-0813">Transport</keyword>
<keyword evidence="7 9" id="KW-0472">Membrane</keyword>
<reference evidence="10" key="1">
    <citation type="journal article" date="2009" name="Gene">
        <title>The complete mitochondrial genome of Cephalothrix simula (Iwata) (Nemertea: Palaeonemertea).</title>
        <authorList>
            <person name="Chen H.X."/>
            <person name="Sundberg P."/>
            <person name="Norenburg J.L."/>
            <person name="Sun S.C."/>
        </authorList>
    </citation>
    <scope>NUCLEOTIDE SEQUENCE</scope>
</reference>
<evidence type="ECO:0000313" key="10">
    <source>
        <dbReference type="EMBL" id="ACL27426.1"/>
    </source>
</evidence>
<evidence type="ECO:0000256" key="8">
    <source>
        <dbReference type="ARBA" id="ARBA00049551"/>
    </source>
</evidence>
<comment type="subcellular location">
    <subcellularLocation>
        <location evidence="1">Membrane</location>
    </subcellularLocation>
    <subcellularLocation>
        <location evidence="9">Mitochondrion membrane</location>
        <topology evidence="9">Multi-pass membrane protein</topology>
    </subcellularLocation>
</comment>
<keyword evidence="9" id="KW-0830">Ubiquinone</keyword>
<dbReference type="AlphaFoldDB" id="C5HYJ4"/>
<evidence type="ECO:0000256" key="5">
    <source>
        <dbReference type="ARBA" id="ARBA00022692"/>
    </source>
</evidence>
<evidence type="ECO:0000256" key="4">
    <source>
        <dbReference type="ARBA" id="ARBA00022448"/>
    </source>
</evidence>
<keyword evidence="9" id="KW-0679">Respiratory chain</keyword>
<feature type="transmembrane region" description="Helical" evidence="9">
    <location>
        <begin position="79"/>
        <end position="105"/>
    </location>
</feature>
<evidence type="ECO:0000256" key="2">
    <source>
        <dbReference type="ARBA" id="ARBA00008472"/>
    </source>
</evidence>
<dbReference type="PANTHER" id="PTHR11058:SF9">
    <property type="entry name" value="NADH-UBIQUINONE OXIDOREDUCTASE CHAIN 3"/>
    <property type="match status" value="1"/>
</dbReference>
<dbReference type="EC" id="7.1.1.2" evidence="9"/>
<comment type="function">
    <text evidence="9">Core subunit of the mitochondrial membrane respiratory chain NADH dehydrogenase (Complex I) which catalyzes electron transfer from NADH through the respiratory chain, using ubiquinone as an electron acceptor. Essential for the catalytic activity of complex I.</text>
</comment>
<keyword evidence="9" id="KW-0520">NAD</keyword>
<dbReference type="InterPro" id="IPR038430">
    <property type="entry name" value="NDAH_ubi_oxred_su3_sf"/>
</dbReference>
<dbReference type="Gene3D" id="1.20.58.1610">
    <property type="entry name" value="NADH:ubiquinone/plastoquinone oxidoreductase, chain 3"/>
    <property type="match status" value="1"/>
</dbReference>
<dbReference type="RefSeq" id="YP_002970744.1">
    <property type="nucleotide sequence ID" value="NC_012821.1"/>
</dbReference>
<dbReference type="InterPro" id="IPR000440">
    <property type="entry name" value="NADH_UbQ/plastoQ_OxRdtase_su3"/>
</dbReference>
<dbReference type="GO" id="GO:0031966">
    <property type="term" value="C:mitochondrial membrane"/>
    <property type="evidence" value="ECO:0007669"/>
    <property type="project" value="UniProtKB-SubCell"/>
</dbReference>
<dbReference type="EMBL" id="FJ594739">
    <property type="protein sequence ID" value="ACL27426.1"/>
    <property type="molecule type" value="Genomic_DNA"/>
</dbReference>
<accession>C5HYJ4</accession>
<dbReference type="PANTHER" id="PTHR11058">
    <property type="entry name" value="NADH-UBIQUINONE OXIDOREDUCTASE CHAIN 3"/>
    <property type="match status" value="1"/>
</dbReference>
<evidence type="ECO:0000256" key="6">
    <source>
        <dbReference type="ARBA" id="ARBA00022989"/>
    </source>
</evidence>
<dbReference type="GO" id="GO:0008137">
    <property type="term" value="F:NADH dehydrogenase (ubiquinone) activity"/>
    <property type="evidence" value="ECO:0007669"/>
    <property type="project" value="UniProtKB-UniRule"/>
</dbReference>
<evidence type="ECO:0000256" key="7">
    <source>
        <dbReference type="ARBA" id="ARBA00023136"/>
    </source>
</evidence>
<comment type="catalytic activity">
    <reaction evidence="8 9">
        <text>a ubiquinone + NADH + 5 H(+)(in) = a ubiquinol + NAD(+) + 4 H(+)(out)</text>
        <dbReference type="Rhea" id="RHEA:29091"/>
        <dbReference type="Rhea" id="RHEA-COMP:9565"/>
        <dbReference type="Rhea" id="RHEA-COMP:9566"/>
        <dbReference type="ChEBI" id="CHEBI:15378"/>
        <dbReference type="ChEBI" id="CHEBI:16389"/>
        <dbReference type="ChEBI" id="CHEBI:17976"/>
        <dbReference type="ChEBI" id="CHEBI:57540"/>
        <dbReference type="ChEBI" id="CHEBI:57945"/>
        <dbReference type="EC" id="7.1.1.2"/>
    </reaction>
</comment>
<sequence>MLLLMYSLFLSIFISSFVFFISWFMSKRGFKDREKSSPFECGFDPLGSARLPFSIRFFLLAVIFLIFDDELVLLMPFPLFGFFFYSNFGFFMVSMFLFVLLIGVFHEWREGSLGWV</sequence>
<feature type="transmembrane region" description="Helical" evidence="9">
    <location>
        <begin position="47"/>
        <end position="67"/>
    </location>
</feature>
<evidence type="ECO:0000256" key="3">
    <source>
        <dbReference type="ARBA" id="ARBA00021007"/>
    </source>
</evidence>
<organism evidence="10">
    <name type="scientific">Cephalothrix simula</name>
    <dbReference type="NCBI Taxonomy" id="187810"/>
    <lineage>
        <taxon>Eukaryota</taxon>
        <taxon>Metazoa</taxon>
        <taxon>Spiralia</taxon>
        <taxon>Lophotrochozoa</taxon>
        <taxon>Nemertea</taxon>
        <taxon>Palaeonemertea</taxon>
        <taxon>Archinemertea</taxon>
        <taxon>Cephalotrichidae</taxon>
        <taxon>Cephalothrix</taxon>
    </lineage>
</organism>
<evidence type="ECO:0000256" key="9">
    <source>
        <dbReference type="RuleBase" id="RU003640"/>
    </source>
</evidence>
<gene>
    <name evidence="10" type="primary">ND3</name>
</gene>
<keyword evidence="9" id="KW-1278">Translocase</keyword>
<protein>
    <recommendedName>
        <fullName evidence="3 9">NADH-ubiquinone oxidoreductase chain 3</fullName>
        <ecNumber evidence="9">7.1.1.2</ecNumber>
    </recommendedName>
</protein>
<dbReference type="GeneID" id="7996443"/>
<dbReference type="CTD" id="4537"/>
<keyword evidence="9" id="KW-0249">Electron transport</keyword>
<evidence type="ECO:0000256" key="1">
    <source>
        <dbReference type="ARBA" id="ARBA00004370"/>
    </source>
</evidence>
<feature type="transmembrane region" description="Helical" evidence="9">
    <location>
        <begin position="6"/>
        <end position="26"/>
    </location>
</feature>
<keyword evidence="5 9" id="KW-0812">Transmembrane</keyword>
<keyword evidence="6 9" id="KW-1133">Transmembrane helix</keyword>
<geneLocation type="mitochondrion" evidence="10"/>
<keyword evidence="9 10" id="KW-0496">Mitochondrion</keyword>
<name>C5HYJ4_9BILA</name>
<comment type="similarity">
    <text evidence="2 9">Belongs to the complex I subunit 3 family.</text>
</comment>
<dbReference type="Pfam" id="PF00507">
    <property type="entry name" value="Oxidored_q4"/>
    <property type="match status" value="1"/>
</dbReference>